<name>A0A2I2Y9Z3_GORGO</name>
<dbReference type="Proteomes" id="UP000001519">
    <property type="component" value="Chromosome 6"/>
</dbReference>
<keyword evidence="1" id="KW-1133">Transmembrane helix</keyword>
<feature type="signal peptide" evidence="2">
    <location>
        <begin position="1"/>
        <end position="22"/>
    </location>
</feature>
<dbReference type="AlphaFoldDB" id="A0A2I2Y9Z3"/>
<evidence type="ECO:0000313" key="3">
    <source>
        <dbReference type="Ensembl" id="ENSGGOP00000031731.1"/>
    </source>
</evidence>
<dbReference type="GeneTree" id="ENSGT01150000286995"/>
<reference evidence="3" key="3">
    <citation type="submission" date="2025-08" db="UniProtKB">
        <authorList>
            <consortium name="Ensembl"/>
        </authorList>
    </citation>
    <scope>IDENTIFICATION</scope>
</reference>
<organism evidence="3 4">
    <name type="scientific">Gorilla gorilla gorilla</name>
    <name type="common">Western lowland gorilla</name>
    <dbReference type="NCBI Taxonomy" id="9595"/>
    <lineage>
        <taxon>Eukaryota</taxon>
        <taxon>Metazoa</taxon>
        <taxon>Chordata</taxon>
        <taxon>Craniata</taxon>
        <taxon>Vertebrata</taxon>
        <taxon>Euteleostomi</taxon>
        <taxon>Mammalia</taxon>
        <taxon>Eutheria</taxon>
        <taxon>Euarchontoglires</taxon>
        <taxon>Primates</taxon>
        <taxon>Haplorrhini</taxon>
        <taxon>Catarrhini</taxon>
        <taxon>Hominidae</taxon>
        <taxon>Gorilla</taxon>
    </lineage>
</organism>
<proteinExistence type="predicted"/>
<keyword evidence="1" id="KW-0472">Membrane</keyword>
<keyword evidence="1" id="KW-0812">Transmembrane</keyword>
<dbReference type="Ensembl" id="ENSGGOT00000054410.1">
    <property type="protein sequence ID" value="ENSGGOP00000031731.1"/>
    <property type="gene ID" value="ENSGGOG00000006373.3"/>
</dbReference>
<evidence type="ECO:0000256" key="1">
    <source>
        <dbReference type="SAM" id="Phobius"/>
    </source>
</evidence>
<gene>
    <name evidence="3" type="primary">HFE</name>
</gene>
<evidence type="ECO:0000313" key="4">
    <source>
        <dbReference type="Proteomes" id="UP000001519"/>
    </source>
</evidence>
<reference evidence="4" key="1">
    <citation type="submission" date="2011-05" db="EMBL/GenBank/DDBJ databases">
        <title>Insights into the evolution of the great apes provided by the gorilla genome.</title>
        <authorList>
            <person name="Scally A."/>
        </authorList>
    </citation>
    <scope>NUCLEOTIDE SEQUENCE [LARGE SCALE GENOMIC DNA]</scope>
</reference>
<evidence type="ECO:0000256" key="2">
    <source>
        <dbReference type="SAM" id="SignalP"/>
    </source>
</evidence>
<feature type="transmembrane region" description="Helical" evidence="1">
    <location>
        <begin position="35"/>
        <end position="57"/>
    </location>
</feature>
<reference evidence="3" key="4">
    <citation type="submission" date="2025-09" db="UniProtKB">
        <authorList>
            <consortium name="Ensembl"/>
        </authorList>
    </citation>
    <scope>IDENTIFICATION</scope>
</reference>
<dbReference type="EMBL" id="CABD030043834">
    <property type="status" value="NOT_ANNOTATED_CDS"/>
    <property type="molecule type" value="Genomic_DNA"/>
</dbReference>
<keyword evidence="4" id="KW-1185">Reference proteome</keyword>
<protein>
    <submittedName>
        <fullName evidence="3">Homeostatic iron regulator</fullName>
    </submittedName>
</protein>
<accession>A0A2I2Y9Z3</accession>
<feature type="chain" id="PRO_5014139410" evidence="2">
    <location>
        <begin position="23"/>
        <end position="76"/>
    </location>
</feature>
<dbReference type="Bgee" id="ENSGGOG00000006373">
    <property type="expression patterns" value="Expressed in liver and 6 other cell types or tissues"/>
</dbReference>
<reference evidence="3 4" key="2">
    <citation type="journal article" date="2012" name="Nature">
        <title>Insights into hominid evolution from the gorilla genome sequence.</title>
        <authorList>
            <person name="Scally A."/>
            <person name="Dutheil J.Y."/>
            <person name="Hillier L.W."/>
            <person name="Jordan G.E."/>
            <person name="Goodhead I."/>
            <person name="Herrero J."/>
            <person name="Hobolth A."/>
            <person name="Lappalainen T."/>
            <person name="Mailund T."/>
            <person name="Marques-Bonet T."/>
            <person name="McCarthy S."/>
            <person name="Montgomery S.H."/>
            <person name="Schwalie P.C."/>
            <person name="Tang Y.A."/>
            <person name="Ward M.C."/>
            <person name="Xue Y."/>
            <person name="Yngvadottir B."/>
            <person name="Alkan C."/>
            <person name="Andersen L.N."/>
            <person name="Ayub Q."/>
            <person name="Ball E.V."/>
            <person name="Beal K."/>
            <person name="Bradley B.J."/>
            <person name="Chen Y."/>
            <person name="Clee C.M."/>
            <person name="Fitzgerald S."/>
            <person name="Graves T.A."/>
            <person name="Gu Y."/>
            <person name="Heath P."/>
            <person name="Heger A."/>
            <person name="Karakoc E."/>
            <person name="Kolb-Kokocinski A."/>
            <person name="Laird G.K."/>
            <person name="Lunter G."/>
            <person name="Meader S."/>
            <person name="Mort M."/>
            <person name="Mullikin J.C."/>
            <person name="Munch K."/>
            <person name="O'Connor T.D."/>
            <person name="Phillips A.D."/>
            <person name="Prado-Martinez J."/>
            <person name="Rogers A.S."/>
            <person name="Sajjadian S."/>
            <person name="Schmidt D."/>
            <person name="Shaw K."/>
            <person name="Simpson J.T."/>
            <person name="Stenson P.D."/>
            <person name="Turner D.J."/>
            <person name="Vigilant L."/>
            <person name="Vilella A.J."/>
            <person name="Whitener W."/>
            <person name="Zhu B."/>
            <person name="Cooper D.N."/>
            <person name="de Jong P."/>
            <person name="Dermitzakis E.T."/>
            <person name="Eichler E.E."/>
            <person name="Flicek P."/>
            <person name="Goldman N."/>
            <person name="Mundy N.I."/>
            <person name="Ning Z."/>
            <person name="Odom D.T."/>
            <person name="Ponting C.P."/>
            <person name="Quail M.A."/>
            <person name="Ryder O.A."/>
            <person name="Searle S.M."/>
            <person name="Warren W.C."/>
            <person name="Wilson R.K."/>
            <person name="Schierup M.H."/>
            <person name="Rogers J."/>
            <person name="Tyler-Smith C."/>
            <person name="Durbin R."/>
        </authorList>
    </citation>
    <scope>NUCLEOTIDE SEQUENCE [LARGE SCALE GENOMIC DNA]</scope>
</reference>
<sequence>MGPRARPALLLLMLLQTAVLQGRLLQPSPSGTLVIGVISGIAVFFVILFIGILFIILRKRQGSRGAMGHYVLAERE</sequence>
<keyword evidence="2" id="KW-0732">Signal</keyword>